<dbReference type="PANTHER" id="PTHR43619">
    <property type="entry name" value="S-ADENOSYL-L-METHIONINE-DEPENDENT METHYLTRANSFERASE YKTD-RELATED"/>
    <property type="match status" value="1"/>
</dbReference>
<keyword evidence="4" id="KW-1185">Reference proteome</keyword>
<dbReference type="RefSeq" id="WP_377850563.1">
    <property type="nucleotide sequence ID" value="NZ_JBHLZU010000005.1"/>
</dbReference>
<dbReference type="Proteomes" id="UP001589693">
    <property type="component" value="Unassembled WGS sequence"/>
</dbReference>
<gene>
    <name evidence="3" type="ORF">ACFFQA_05670</name>
</gene>
<evidence type="ECO:0000256" key="2">
    <source>
        <dbReference type="ARBA" id="ARBA00022679"/>
    </source>
</evidence>
<sequence length="271" mass="30318">MGITAEHLTPVQDTLFITLINRAADAALPRPILGDTTAAELVKEIDHDYAKLAQGASIVGQVALRALLLDRAVRRFVAEHPDAVVVDLGAGLDSRMVRIAPPATVDWYDVDFPEVIALRDRLLPPSHTVGASVADPHWLDGIPRDRPTVVVADGLFAFLSEQEISTLFRALTDHFASGELVFNDYGRMAFALWLMRLFPRTRGITDLRSYAGFNDPRTPERWAPRLRLVEETSLAHVPEVDLFPLWLRVTTRLCGHVKAIARKARILRYRF</sequence>
<evidence type="ECO:0000313" key="4">
    <source>
        <dbReference type="Proteomes" id="UP001589693"/>
    </source>
</evidence>
<dbReference type="GO" id="GO:0008168">
    <property type="term" value="F:methyltransferase activity"/>
    <property type="evidence" value="ECO:0007669"/>
    <property type="project" value="UniProtKB-KW"/>
</dbReference>
<keyword evidence="2" id="KW-0808">Transferase</keyword>
<dbReference type="InterPro" id="IPR007213">
    <property type="entry name" value="Ppm1/Ppm2/Tcmp"/>
</dbReference>
<keyword evidence="1 3" id="KW-0489">Methyltransferase</keyword>
<dbReference type="GO" id="GO:0032259">
    <property type="term" value="P:methylation"/>
    <property type="evidence" value="ECO:0007669"/>
    <property type="project" value="UniProtKB-KW"/>
</dbReference>
<name>A0ABV5ZUJ9_9PSEU</name>
<reference evidence="3 4" key="1">
    <citation type="submission" date="2024-09" db="EMBL/GenBank/DDBJ databases">
        <authorList>
            <person name="Sun Q."/>
            <person name="Mori K."/>
        </authorList>
    </citation>
    <scope>NUCLEOTIDE SEQUENCE [LARGE SCALE GENOMIC DNA]</scope>
    <source>
        <strain evidence="3 4">TBRC 7907</strain>
    </source>
</reference>
<dbReference type="InterPro" id="IPR029063">
    <property type="entry name" value="SAM-dependent_MTases_sf"/>
</dbReference>
<dbReference type="InterPro" id="IPR016874">
    <property type="entry name" value="TcmP-like"/>
</dbReference>
<dbReference type="EMBL" id="JBHLZU010000005">
    <property type="protein sequence ID" value="MFB9903421.1"/>
    <property type="molecule type" value="Genomic_DNA"/>
</dbReference>
<dbReference type="PANTHER" id="PTHR43619:SF2">
    <property type="entry name" value="S-ADENOSYL-L-METHIONINE-DEPENDENT METHYLTRANSFERASES SUPERFAMILY PROTEIN"/>
    <property type="match status" value="1"/>
</dbReference>
<dbReference type="PIRSF" id="PIRSF028177">
    <property type="entry name" value="Polyketide_synth_Omtfrase_TcmP"/>
    <property type="match status" value="1"/>
</dbReference>
<dbReference type="Pfam" id="PF04072">
    <property type="entry name" value="LCM"/>
    <property type="match status" value="1"/>
</dbReference>
<evidence type="ECO:0000313" key="3">
    <source>
        <dbReference type="EMBL" id="MFB9903421.1"/>
    </source>
</evidence>
<comment type="caution">
    <text evidence="3">The sequence shown here is derived from an EMBL/GenBank/DDBJ whole genome shotgun (WGS) entry which is preliminary data.</text>
</comment>
<proteinExistence type="predicted"/>
<dbReference type="Gene3D" id="3.40.50.150">
    <property type="entry name" value="Vaccinia Virus protein VP39"/>
    <property type="match status" value="1"/>
</dbReference>
<protein>
    <submittedName>
        <fullName evidence="3">Class I SAM-dependent methyltransferase</fullName>
    </submittedName>
</protein>
<dbReference type="SUPFAM" id="SSF53335">
    <property type="entry name" value="S-adenosyl-L-methionine-dependent methyltransferases"/>
    <property type="match status" value="1"/>
</dbReference>
<accession>A0ABV5ZUJ9</accession>
<organism evidence="3 4">
    <name type="scientific">Allokutzneria oryzae</name>
    <dbReference type="NCBI Taxonomy" id="1378989"/>
    <lineage>
        <taxon>Bacteria</taxon>
        <taxon>Bacillati</taxon>
        <taxon>Actinomycetota</taxon>
        <taxon>Actinomycetes</taxon>
        <taxon>Pseudonocardiales</taxon>
        <taxon>Pseudonocardiaceae</taxon>
        <taxon>Allokutzneria</taxon>
    </lineage>
</organism>
<evidence type="ECO:0000256" key="1">
    <source>
        <dbReference type="ARBA" id="ARBA00022603"/>
    </source>
</evidence>